<dbReference type="InterPro" id="IPR045136">
    <property type="entry name" value="Iah1-like"/>
</dbReference>
<name>A0A7S3DLM0_9EUKA</name>
<organism evidence="2">
    <name type="scientific">Palpitomonas bilix</name>
    <dbReference type="NCBI Taxonomy" id="652834"/>
    <lineage>
        <taxon>Eukaryota</taxon>
        <taxon>Eukaryota incertae sedis</taxon>
    </lineage>
</organism>
<evidence type="ECO:0000259" key="1">
    <source>
        <dbReference type="Pfam" id="PF13472"/>
    </source>
</evidence>
<dbReference type="InterPro" id="IPR013830">
    <property type="entry name" value="SGNH_hydro"/>
</dbReference>
<dbReference type="PANTHER" id="PTHR14209:SF19">
    <property type="entry name" value="ISOAMYL ACETATE-HYDROLYZING ESTERASE 1 HOMOLOG"/>
    <property type="match status" value="1"/>
</dbReference>
<dbReference type="InterPro" id="IPR036514">
    <property type="entry name" value="SGNH_hydro_sf"/>
</dbReference>
<accession>A0A7S3DLM0</accession>
<sequence length="247" mass="28007">MARPLRFVLLGDSLTEYSFRTVHGWGPRLAVDYSRKADVIPRAFGGYTTRAFLYYIDKILSSCPPPDVATLCLGGNDAALPGTTGGYHVPVQEMKENTAKIIKEIKKRNEDTKIILLTPSIADDEVAAEYCLREFDIVEGGWKLEYGKQYADAAQAVAQDLDLPYINFWRDMQNPTQSPFYGNIRDVVQPDFRRYVYDGMHLSTAGHSFVYKSLKALIRRDLPQFCSDSLPVFMPIYQDIDWSSPPE</sequence>
<gene>
    <name evidence="2" type="ORF">PBIL07802_LOCUS24116</name>
</gene>
<reference evidence="2" key="1">
    <citation type="submission" date="2021-01" db="EMBL/GenBank/DDBJ databases">
        <authorList>
            <person name="Corre E."/>
            <person name="Pelletier E."/>
            <person name="Niang G."/>
            <person name="Scheremetjew M."/>
            <person name="Finn R."/>
            <person name="Kale V."/>
            <person name="Holt S."/>
            <person name="Cochrane G."/>
            <person name="Meng A."/>
            <person name="Brown T."/>
            <person name="Cohen L."/>
        </authorList>
    </citation>
    <scope>NUCLEOTIDE SEQUENCE</scope>
    <source>
        <strain evidence="2">NIES-2562</strain>
    </source>
</reference>
<protein>
    <recommendedName>
        <fullName evidence="1">SGNH hydrolase-type esterase domain-containing protein</fullName>
    </recommendedName>
</protein>
<dbReference type="AlphaFoldDB" id="A0A7S3DLM0"/>
<evidence type="ECO:0000313" key="2">
    <source>
        <dbReference type="EMBL" id="CAE0261823.1"/>
    </source>
</evidence>
<feature type="domain" description="SGNH hydrolase-type esterase" evidence="1">
    <location>
        <begin position="9"/>
        <end position="207"/>
    </location>
</feature>
<proteinExistence type="predicted"/>
<dbReference type="SUPFAM" id="SSF52266">
    <property type="entry name" value="SGNH hydrolase"/>
    <property type="match status" value="1"/>
</dbReference>
<dbReference type="PANTHER" id="PTHR14209">
    <property type="entry name" value="ISOAMYL ACETATE-HYDROLYZING ESTERASE 1"/>
    <property type="match status" value="1"/>
</dbReference>
<dbReference type="Gene3D" id="3.40.50.1110">
    <property type="entry name" value="SGNH hydrolase"/>
    <property type="match status" value="1"/>
</dbReference>
<dbReference type="Pfam" id="PF13472">
    <property type="entry name" value="Lipase_GDSL_2"/>
    <property type="match status" value="1"/>
</dbReference>
<dbReference type="EMBL" id="HBIB01037003">
    <property type="protein sequence ID" value="CAE0261823.1"/>
    <property type="molecule type" value="Transcribed_RNA"/>
</dbReference>